<dbReference type="InterPro" id="IPR036514">
    <property type="entry name" value="SGNH_hydro_sf"/>
</dbReference>
<accession>A0A1I7BJX1</accession>
<dbReference type="Pfam" id="PF13472">
    <property type="entry name" value="Lipase_GDSL_2"/>
    <property type="match status" value="1"/>
</dbReference>
<dbReference type="GO" id="GO:0016787">
    <property type="term" value="F:hydrolase activity"/>
    <property type="evidence" value="ECO:0007669"/>
    <property type="project" value="UniProtKB-KW"/>
</dbReference>
<proteinExistence type="predicted"/>
<gene>
    <name evidence="2" type="ORF">SAMN05660657_03653</name>
</gene>
<keyword evidence="3" id="KW-1185">Reference proteome</keyword>
<dbReference type="RefSeq" id="WP_175551664.1">
    <property type="nucleotide sequence ID" value="NZ_FPBA01000014.1"/>
</dbReference>
<dbReference type="AlphaFoldDB" id="A0A1I7BJX1"/>
<dbReference type="InterPro" id="IPR013830">
    <property type="entry name" value="SGNH_hydro"/>
</dbReference>
<evidence type="ECO:0000259" key="1">
    <source>
        <dbReference type="Pfam" id="PF13472"/>
    </source>
</evidence>
<name>A0A1I7BJX1_9ACTN</name>
<keyword evidence="2" id="KW-0378">Hydrolase</keyword>
<dbReference type="SUPFAM" id="SSF52266">
    <property type="entry name" value="SGNH hydrolase"/>
    <property type="match status" value="1"/>
</dbReference>
<evidence type="ECO:0000313" key="3">
    <source>
        <dbReference type="Proteomes" id="UP000199546"/>
    </source>
</evidence>
<dbReference type="Proteomes" id="UP000199546">
    <property type="component" value="Unassembled WGS sequence"/>
</dbReference>
<evidence type="ECO:0000313" key="2">
    <source>
        <dbReference type="EMBL" id="SFT87466.1"/>
    </source>
</evidence>
<protein>
    <submittedName>
        <fullName evidence="2">GDSL-like Lipase/Acylhydrolase family protein</fullName>
    </submittedName>
</protein>
<dbReference type="Gene3D" id="3.40.50.1110">
    <property type="entry name" value="SGNH hydrolase"/>
    <property type="match status" value="1"/>
</dbReference>
<dbReference type="STRING" id="1296565.SAMN05660657_03653"/>
<dbReference type="EMBL" id="FPBA01000014">
    <property type="protein sequence ID" value="SFT87466.1"/>
    <property type="molecule type" value="Genomic_DNA"/>
</dbReference>
<organism evidence="2 3">
    <name type="scientific">Geodermatophilus amargosae</name>
    <dbReference type="NCBI Taxonomy" id="1296565"/>
    <lineage>
        <taxon>Bacteria</taxon>
        <taxon>Bacillati</taxon>
        <taxon>Actinomycetota</taxon>
        <taxon>Actinomycetes</taxon>
        <taxon>Geodermatophilales</taxon>
        <taxon>Geodermatophilaceae</taxon>
        <taxon>Geodermatophilus</taxon>
    </lineage>
</organism>
<feature type="domain" description="SGNH hydrolase-type esterase" evidence="1">
    <location>
        <begin position="18"/>
        <end position="207"/>
    </location>
</feature>
<reference evidence="3" key="1">
    <citation type="submission" date="2016-10" db="EMBL/GenBank/DDBJ databases">
        <authorList>
            <person name="Varghese N."/>
            <person name="Submissions S."/>
        </authorList>
    </citation>
    <scope>NUCLEOTIDE SEQUENCE [LARGE SCALE GENOMIC DNA]</scope>
    <source>
        <strain evidence="3">DSM 46136</strain>
    </source>
</reference>
<sequence length="246" mass="25732">MPPDPRPFPVAAGPFYVALGDSISIDDYAGGPGRGGASLLFRNRDDDFPDWRGRDLLTVDPGTTFALLATDGATTRTLLQAQLRRLRALPERPTVVTLTIGGNDLLSVYGDSAAAREVVARVEAAVDGALAEIAGLVAPGGRIVVGTVYDPSDGTGDAVRLGLPPWTDAVAVIDELNQALRGVAGRHGAAVADIAGTFHGHGLRAGDPARPEARPAERDLWFCRLIEPNAWGAGGVRTAFWTALHA</sequence>